<keyword evidence="2" id="KW-1185">Reference proteome</keyword>
<accession>A0ACC0VMD9</accession>
<reference evidence="1 2" key="1">
    <citation type="journal article" date="2022" name="bioRxiv">
        <title>The genome of the oomycete Peronosclerospora sorghi, a cosmopolitan pathogen of maize and sorghum, is inflated with dispersed pseudogenes.</title>
        <authorList>
            <person name="Fletcher K."/>
            <person name="Martin F."/>
            <person name="Isakeit T."/>
            <person name="Cavanaugh K."/>
            <person name="Magill C."/>
            <person name="Michelmore R."/>
        </authorList>
    </citation>
    <scope>NUCLEOTIDE SEQUENCE [LARGE SCALE GENOMIC DNA]</scope>
    <source>
        <strain evidence="1">P6</strain>
    </source>
</reference>
<dbReference type="EMBL" id="CM047587">
    <property type="protein sequence ID" value="KAI9907500.1"/>
    <property type="molecule type" value="Genomic_DNA"/>
</dbReference>
<gene>
    <name evidence="1" type="ORF">PsorP6_002996</name>
</gene>
<sequence length="61" mass="6775">MKAGEEMAAVPPYCLLYNPSDMVDNPFEIEETAVVPWVVCNPAAELRRKIGDAPLQQLQKS</sequence>
<proteinExistence type="predicted"/>
<evidence type="ECO:0000313" key="1">
    <source>
        <dbReference type="EMBL" id="KAI9907500.1"/>
    </source>
</evidence>
<dbReference type="Proteomes" id="UP001163321">
    <property type="component" value="Chromosome 8"/>
</dbReference>
<protein>
    <submittedName>
        <fullName evidence="1">Uncharacterized protein</fullName>
    </submittedName>
</protein>
<comment type="caution">
    <text evidence="1">The sequence shown here is derived from an EMBL/GenBank/DDBJ whole genome shotgun (WGS) entry which is preliminary data.</text>
</comment>
<name>A0ACC0VMD9_9STRA</name>
<evidence type="ECO:0000313" key="2">
    <source>
        <dbReference type="Proteomes" id="UP001163321"/>
    </source>
</evidence>
<organism evidence="1 2">
    <name type="scientific">Peronosclerospora sorghi</name>
    <dbReference type="NCBI Taxonomy" id="230839"/>
    <lineage>
        <taxon>Eukaryota</taxon>
        <taxon>Sar</taxon>
        <taxon>Stramenopiles</taxon>
        <taxon>Oomycota</taxon>
        <taxon>Peronosporomycetes</taxon>
        <taxon>Peronosporales</taxon>
        <taxon>Peronosporaceae</taxon>
        <taxon>Peronosclerospora</taxon>
    </lineage>
</organism>